<sequence length="59" mass="6092">MAYSNQKNSAFNKKGPRFQDANAPGGRNNPFGGAKAKKPATKPAKSAAGKKQAQDGADT</sequence>
<keyword evidence="3" id="KW-1185">Reference proteome</keyword>
<proteinExistence type="predicted"/>
<reference evidence="2 3" key="1">
    <citation type="submission" date="2024-09" db="EMBL/GenBank/DDBJ databases">
        <authorList>
            <person name="Sun Q."/>
            <person name="Mori K."/>
        </authorList>
    </citation>
    <scope>NUCLEOTIDE SEQUENCE [LARGE SCALE GENOMIC DNA]</scope>
    <source>
        <strain evidence="2 3">CECT 8726</strain>
    </source>
</reference>
<feature type="compositionally biased region" description="Low complexity" evidence="1">
    <location>
        <begin position="41"/>
        <end position="51"/>
    </location>
</feature>
<evidence type="ECO:0000256" key="1">
    <source>
        <dbReference type="SAM" id="MobiDB-lite"/>
    </source>
</evidence>
<evidence type="ECO:0000313" key="2">
    <source>
        <dbReference type="EMBL" id="MFB9232867.1"/>
    </source>
</evidence>
<dbReference type="EMBL" id="JBHMEA010000044">
    <property type="protein sequence ID" value="MFB9232867.1"/>
    <property type="molecule type" value="Genomic_DNA"/>
</dbReference>
<organism evidence="2 3">
    <name type="scientific">Pseudohalocynthiibacter aestuariivivens</name>
    <dbReference type="NCBI Taxonomy" id="1591409"/>
    <lineage>
        <taxon>Bacteria</taxon>
        <taxon>Pseudomonadati</taxon>
        <taxon>Pseudomonadota</taxon>
        <taxon>Alphaproteobacteria</taxon>
        <taxon>Rhodobacterales</taxon>
        <taxon>Paracoccaceae</taxon>
        <taxon>Pseudohalocynthiibacter</taxon>
    </lineage>
</organism>
<evidence type="ECO:0000313" key="3">
    <source>
        <dbReference type="Proteomes" id="UP001589683"/>
    </source>
</evidence>
<feature type="compositionally biased region" description="Polar residues" evidence="1">
    <location>
        <begin position="1"/>
        <end position="11"/>
    </location>
</feature>
<protein>
    <submittedName>
        <fullName evidence="2">Uncharacterized protein</fullName>
    </submittedName>
</protein>
<comment type="caution">
    <text evidence="2">The sequence shown here is derived from an EMBL/GenBank/DDBJ whole genome shotgun (WGS) entry which is preliminary data.</text>
</comment>
<dbReference type="RefSeq" id="WP_213887126.1">
    <property type="nucleotide sequence ID" value="NZ_JAGFNU010000001.1"/>
</dbReference>
<feature type="region of interest" description="Disordered" evidence="1">
    <location>
        <begin position="1"/>
        <end position="59"/>
    </location>
</feature>
<dbReference type="Proteomes" id="UP001589683">
    <property type="component" value="Unassembled WGS sequence"/>
</dbReference>
<accession>A0ABV5JHC8</accession>
<gene>
    <name evidence="2" type="ORF">ACFFUT_13830</name>
</gene>
<name>A0ABV5JHC8_9RHOB</name>